<dbReference type="SUPFAM" id="SSF51126">
    <property type="entry name" value="Pectin lyase-like"/>
    <property type="match status" value="1"/>
</dbReference>
<accession>A0A8J6XK95</accession>
<protein>
    <submittedName>
        <fullName evidence="2">Filamentous hemagglutinin N-terminal domain-containing protein</fullName>
    </submittedName>
</protein>
<dbReference type="Pfam" id="PF05860">
    <property type="entry name" value="TPS"/>
    <property type="match status" value="1"/>
</dbReference>
<dbReference type="NCBIfam" id="TIGR01901">
    <property type="entry name" value="adhes_NPXG"/>
    <property type="match status" value="1"/>
</dbReference>
<sequence length="1193" mass="121788">MLRISTNGSIGLTAPRIASLFTIAIVVLHSFVCVNCANAQIVPDNTLPSNTIVTPSGNTSIIEGGTRAGSNLFHSFEQFSVPNGSTAYFNNAVDIENIITRVTGSYISHIDGLIRASGSANLFLLNPNGIIFGQGASLNIGGSLSATTAHSLKFADGSRFSTIPTPTQALLTISVPIGLQFGSNQIGNITNAGNLAVREGQNLTLIGSNFTNNGQLSATGGQVTVASVPSQGMASLGQAGEVVSLEDQPTDIIHHSRDLGNTIITGSIDASNPQPGKTGGKVQILGERVTLSDNSQVNVSGDVGGGKVLVGGDYQGQLKVPQATATSIEQQATIKADALTNGNGGQITIWGTESTRAYGSLSARGGIKAGSGGLIETSGGNFIDVADIRDANTSATNGTSGTWLLYSPNITFTKDSSTINGNLNIAPQNRDNAIETQLNAGTNVSIKTSGNITADGLGMTKKTLLPVTLTMQADKDITLKNFGINLNKDYPNSRLNVVLQAGNDGAGKGNVRLTNGGFETKGGGFIATAAGSISLENVGIDSNNTSTIAAEPITITGGSVSIRNSGINSKTSGDSNAGLVSINANSLNLQNVGINSKTIGNGNSTGININVNSLSVKDGNIGSQTRGNGNAGNVNINANSVELEQAGLESITTGDGNAGNVTVTAKTFSLLNKGGITTTAYGDVTSKGNAGAINVTADNIFISNSGFNSGTIGEGNAGSITIKTGSFKMEDGSGVGSDTGIDRSKENITTINNKGNAGSLDITADLIELQEKSGITSETGGRGNAGKINLKASTLILRNNSNIDTNTLPNSTGNAGFVEVNANSVLFENNTSGLGSNTTGFGKAGAIIFNADNVVLRNKAVIGTDTKGEGSAGQLTLTASSLKLENDSKIISDTNGSENGGNLILQIKGGLTLSDRSSISVSSTTGVNGRKLGRAGDIEVRAGSILLDNQSAIRGEAGSADGGNINLQIRDLLLLRRHSQISTNAGNGNGGNITINTPSGFIVAVPKENSDITSNAIEGKGGFIDITASGVLGLEIRKQQQTVVSDITAFSAQNPSLNGTIQINTPDVDPSRGLVELPISLVDASKLIDTSCNLGSKQRASSFVFTGRGGLPSSPINLLAPDATVVEWVSLPNSGINQEQSNTGEIPHKLDYIKPQNNIVEASSWVVDADGNVVLVATAPTVMPGSPSCSKKS</sequence>
<dbReference type="Proteomes" id="UP000629098">
    <property type="component" value="Unassembled WGS sequence"/>
</dbReference>
<feature type="domain" description="Filamentous haemagglutinin FhaB/tRNA nuclease CdiA-like TPS" evidence="1">
    <location>
        <begin position="44"/>
        <end position="155"/>
    </location>
</feature>
<proteinExistence type="predicted"/>
<dbReference type="RefSeq" id="WP_190831568.1">
    <property type="nucleotide sequence ID" value="NZ_CAWPPI010000071.1"/>
</dbReference>
<dbReference type="InterPro" id="IPR008638">
    <property type="entry name" value="FhaB/CdiA-like_TPS"/>
</dbReference>
<dbReference type="Gene3D" id="2.160.20.10">
    <property type="entry name" value="Single-stranded right-handed beta-helix, Pectin lyase-like"/>
    <property type="match status" value="2"/>
</dbReference>
<organism evidence="2 3">
    <name type="scientific">Iningainema tapete BLCC-T55</name>
    <dbReference type="NCBI Taxonomy" id="2748662"/>
    <lineage>
        <taxon>Bacteria</taxon>
        <taxon>Bacillati</taxon>
        <taxon>Cyanobacteriota</taxon>
        <taxon>Cyanophyceae</taxon>
        <taxon>Nostocales</taxon>
        <taxon>Scytonemataceae</taxon>
        <taxon>Iningainema tapete</taxon>
    </lineage>
</organism>
<keyword evidence="3" id="KW-1185">Reference proteome</keyword>
<comment type="caution">
    <text evidence="2">The sequence shown here is derived from an EMBL/GenBank/DDBJ whole genome shotgun (WGS) entry which is preliminary data.</text>
</comment>
<dbReference type="InterPro" id="IPR012334">
    <property type="entry name" value="Pectin_lyas_fold"/>
</dbReference>
<dbReference type="AlphaFoldDB" id="A0A8J6XK95"/>
<evidence type="ECO:0000313" key="3">
    <source>
        <dbReference type="Proteomes" id="UP000629098"/>
    </source>
</evidence>
<dbReference type="InterPro" id="IPR011050">
    <property type="entry name" value="Pectin_lyase_fold/virulence"/>
</dbReference>
<name>A0A8J6XK95_9CYAN</name>
<evidence type="ECO:0000259" key="1">
    <source>
        <dbReference type="SMART" id="SM00912"/>
    </source>
</evidence>
<dbReference type="EMBL" id="JACXAE010000071">
    <property type="protein sequence ID" value="MBD2774477.1"/>
    <property type="molecule type" value="Genomic_DNA"/>
</dbReference>
<evidence type="ECO:0000313" key="2">
    <source>
        <dbReference type="EMBL" id="MBD2774477.1"/>
    </source>
</evidence>
<dbReference type="SMART" id="SM00912">
    <property type="entry name" value="Haemagg_act"/>
    <property type="match status" value="1"/>
</dbReference>
<reference evidence="2" key="1">
    <citation type="submission" date="2020-09" db="EMBL/GenBank/DDBJ databases">
        <title>Iningainema tapete sp. nov. (Scytonemataceae, Cyanobacteria) from greenhouses in central Florida (USA) produces two types of nodularin with biosynthetic potential for microcystin-LR and anabaenopeptins.</title>
        <authorList>
            <person name="Berthold D.E."/>
            <person name="Lefler F.W."/>
            <person name="Huang I.-S."/>
            <person name="Abdulla H."/>
            <person name="Zimba P.V."/>
            <person name="Laughinghouse H.D. IV."/>
        </authorList>
    </citation>
    <scope>NUCLEOTIDE SEQUENCE</scope>
    <source>
        <strain evidence="2">BLCCT55</strain>
    </source>
</reference>
<gene>
    <name evidence="2" type="ORF">ICL16_20990</name>
</gene>